<feature type="region of interest" description="Disordered" evidence="13">
    <location>
        <begin position="119"/>
        <end position="141"/>
    </location>
</feature>
<feature type="compositionally biased region" description="Pro residues" evidence="13">
    <location>
        <begin position="123"/>
        <end position="137"/>
    </location>
</feature>
<dbReference type="PANTHER" id="PTHR10814">
    <property type="entry name" value="TRANSDUCIN-LIKE ENHANCER PROTEIN"/>
    <property type="match status" value="1"/>
</dbReference>
<feature type="repeat" description="WD" evidence="11">
    <location>
        <begin position="507"/>
        <end position="548"/>
    </location>
</feature>
<dbReference type="PANTHER" id="PTHR10814:SF31">
    <property type="entry name" value="TRANSDUCIN-LIKE ENHANCER PROTEIN 4"/>
    <property type="match status" value="1"/>
</dbReference>
<dbReference type="InterPro" id="IPR036322">
    <property type="entry name" value="WD40_repeat_dom_sf"/>
</dbReference>
<evidence type="ECO:0000256" key="8">
    <source>
        <dbReference type="ARBA" id="ARBA00023163"/>
    </source>
</evidence>
<evidence type="ECO:0000259" key="14">
    <source>
        <dbReference type="Pfam" id="PF03920"/>
    </source>
</evidence>
<evidence type="ECO:0000256" key="6">
    <source>
        <dbReference type="ARBA" id="ARBA00022843"/>
    </source>
</evidence>
<dbReference type="FunFam" id="2.130.10.10:FF:000001">
    <property type="entry name" value="transducin-like enhancer protein 3 isoform X1"/>
    <property type="match status" value="1"/>
</dbReference>
<keyword evidence="8" id="KW-0804">Transcription</keyword>
<dbReference type="Pfam" id="PF03920">
    <property type="entry name" value="TLE_N"/>
    <property type="match status" value="1"/>
</dbReference>
<dbReference type="PROSITE" id="PS50082">
    <property type="entry name" value="WD_REPEATS_2"/>
    <property type="match status" value="2"/>
</dbReference>
<evidence type="ECO:0000256" key="9">
    <source>
        <dbReference type="ARBA" id="ARBA00023242"/>
    </source>
</evidence>
<dbReference type="Ensembl" id="ENSCVAT00000016954.1">
    <property type="protein sequence ID" value="ENSCVAP00000026670.1"/>
    <property type="gene ID" value="ENSCVAG00000012430.1"/>
</dbReference>
<dbReference type="PROSITE" id="PS50294">
    <property type="entry name" value="WD_REPEATS_REGION"/>
    <property type="match status" value="1"/>
</dbReference>
<evidence type="ECO:0000256" key="4">
    <source>
        <dbReference type="ARBA" id="ARBA00022574"/>
    </source>
</evidence>
<evidence type="ECO:0000313" key="15">
    <source>
        <dbReference type="Ensembl" id="ENSCVAP00000026670.1"/>
    </source>
</evidence>
<reference evidence="15" key="2">
    <citation type="submission" date="2025-09" db="UniProtKB">
        <authorList>
            <consortium name="Ensembl"/>
        </authorList>
    </citation>
    <scope>IDENTIFICATION</scope>
</reference>
<proteinExistence type="inferred from homology"/>
<dbReference type="GeneTree" id="ENSGT01030000234519"/>
<evidence type="ECO:0000256" key="1">
    <source>
        <dbReference type="ARBA" id="ARBA00004123"/>
    </source>
</evidence>
<dbReference type="CDD" id="cd00200">
    <property type="entry name" value="WD40"/>
    <property type="match status" value="1"/>
</dbReference>
<dbReference type="InterPro" id="IPR015943">
    <property type="entry name" value="WD40/YVTN_repeat-like_dom_sf"/>
</dbReference>
<sequence length="707" mass="76586">MIRDLSKMYPPARHPVPHQPGQPFKFTVTESCDRIKEEFQFLQAQYHSLKLECEKLASEKTEMQRHYVMYYEMSYGLNIEMHKQAEIVKRLNAICAQVIPFLSQEQQQLQAQHLSHGHAIPVPLTPHPAGLQPPLPPGASTASLLALSSALSHQLPLKDERKHHENNGEHTRGNSGSVWESDGEKSDDNLVVDVSNEDPTSPRGSPAHSPRENGLDKSRLLKKDAPLSPSSIASSSSTPSSKSKEINLNEKSTTPVSKSSTPTSRSEAPTPSSTSTPGLRPAPSKPTGAELLASGLRTPLAVPCSYPGPFGMVPHPGMNGELSGAGAVYTGLHNISPQMSAVAAAAVAAYGRTQVVGFDPHHHIRVPGLPPNLSGISGGKPAYSFHVSADGQMQPVPFPPDALIGPGIPRHARQINTLSHGEVVCAVTISNPTRHVYTGGKGCVKVWDISHPGNKTPVSQLDCLNRDNYIRSCRLLPDGRTLIVGGEASTLSIWDLATPTPRIKAELTSSAPACYALAISPDSKVCFSCCSDGNIAVWDLHNQTLVRQFQGHTDGASCIDISNDGTKLWTGGLDNTVRSWDLREGRQLQQHDFTSQIFSLGYCPTGDWLAVGMENSNVEVLHVTKPDKYQLHLHESCVLSLRFAHCGKWFVSTGKDNLLNAWRTPYGASIFQSKESSSVLSCDISIDDKYIVTGSGDKKATVYEVIY</sequence>
<keyword evidence="3" id="KW-0678">Repressor</keyword>
<dbReference type="OMA" id="HYLVPYN"/>
<feature type="compositionally biased region" description="Low complexity" evidence="13">
    <location>
        <begin position="251"/>
        <end position="277"/>
    </location>
</feature>
<feature type="compositionally biased region" description="Low complexity" evidence="13">
    <location>
        <begin position="226"/>
        <end position="241"/>
    </location>
</feature>
<feature type="region of interest" description="Disordered" evidence="13">
    <location>
        <begin position="1"/>
        <end position="20"/>
    </location>
</feature>
<keyword evidence="5" id="KW-0677">Repeat</keyword>
<dbReference type="GO" id="GO:0005667">
    <property type="term" value="C:transcription regulator complex"/>
    <property type="evidence" value="ECO:0007669"/>
    <property type="project" value="TreeGrafter"/>
</dbReference>
<keyword evidence="4 11" id="KW-0853">WD repeat</keyword>
<dbReference type="GO" id="GO:0003714">
    <property type="term" value="F:transcription corepressor activity"/>
    <property type="evidence" value="ECO:0007669"/>
    <property type="project" value="TreeGrafter"/>
</dbReference>
<protein>
    <submittedName>
        <fullName evidence="15">Transducin-like enhancer protein 4</fullName>
    </submittedName>
</protein>
<feature type="domain" description="Groucho/TLE N-terminal Q-rich" evidence="14">
    <location>
        <begin position="24"/>
        <end position="118"/>
    </location>
</feature>
<dbReference type="PROSITE" id="PS00678">
    <property type="entry name" value="WD_REPEATS_1"/>
    <property type="match status" value="2"/>
</dbReference>
<evidence type="ECO:0000256" key="11">
    <source>
        <dbReference type="PROSITE-ProRule" id="PRU00221"/>
    </source>
</evidence>
<dbReference type="Gene3D" id="2.130.10.10">
    <property type="entry name" value="YVTN repeat-like/Quinoprotein amine dehydrogenase"/>
    <property type="match status" value="1"/>
</dbReference>
<dbReference type="InterPro" id="IPR005617">
    <property type="entry name" value="Groucho/TLE_N"/>
</dbReference>
<feature type="compositionally biased region" description="Basic and acidic residues" evidence="13">
    <location>
        <begin position="162"/>
        <end position="172"/>
    </location>
</feature>
<evidence type="ECO:0000256" key="7">
    <source>
        <dbReference type="ARBA" id="ARBA00023015"/>
    </source>
</evidence>
<dbReference type="InterPro" id="IPR009146">
    <property type="entry name" value="Groucho_enhance"/>
</dbReference>
<evidence type="ECO:0000256" key="5">
    <source>
        <dbReference type="ARBA" id="ARBA00022737"/>
    </source>
</evidence>
<feature type="compositionally biased region" description="Basic and acidic residues" evidence="13">
    <location>
        <begin position="209"/>
        <end position="225"/>
    </location>
</feature>
<evidence type="ECO:0000256" key="13">
    <source>
        <dbReference type="SAM" id="MobiDB-lite"/>
    </source>
</evidence>
<dbReference type="InterPro" id="IPR019775">
    <property type="entry name" value="WD40_repeat_CS"/>
</dbReference>
<dbReference type="SMART" id="SM00320">
    <property type="entry name" value="WD40"/>
    <property type="match status" value="7"/>
</dbReference>
<dbReference type="Proteomes" id="UP000265020">
    <property type="component" value="Unassembled WGS sequence"/>
</dbReference>
<comment type="similarity">
    <text evidence="2">Belongs to the WD repeat Groucho/TLE family.</text>
</comment>
<dbReference type="STRING" id="28743.ENSCVAP00000026670"/>
<evidence type="ECO:0000256" key="10">
    <source>
        <dbReference type="ARBA" id="ARBA00045617"/>
    </source>
</evidence>
<keyword evidence="6" id="KW-0832">Ubl conjugation</keyword>
<name>A0A3Q2GIE8_CYPVA</name>
<evidence type="ECO:0000313" key="16">
    <source>
        <dbReference type="Proteomes" id="UP000265020"/>
    </source>
</evidence>
<evidence type="ECO:0000256" key="12">
    <source>
        <dbReference type="SAM" id="Coils"/>
    </source>
</evidence>
<keyword evidence="12" id="KW-0175">Coiled coil</keyword>
<keyword evidence="7" id="KW-0805">Transcription regulation</keyword>
<dbReference type="GO" id="GO:0090090">
    <property type="term" value="P:negative regulation of canonical Wnt signaling pathway"/>
    <property type="evidence" value="ECO:0007669"/>
    <property type="project" value="TreeGrafter"/>
</dbReference>
<feature type="repeat" description="WD" evidence="11">
    <location>
        <begin position="549"/>
        <end position="590"/>
    </location>
</feature>
<evidence type="ECO:0000256" key="2">
    <source>
        <dbReference type="ARBA" id="ARBA00005969"/>
    </source>
</evidence>
<dbReference type="InterPro" id="IPR001680">
    <property type="entry name" value="WD40_rpt"/>
</dbReference>
<organism evidence="15 16">
    <name type="scientific">Cyprinodon variegatus</name>
    <name type="common">Sheepshead minnow</name>
    <dbReference type="NCBI Taxonomy" id="28743"/>
    <lineage>
        <taxon>Eukaryota</taxon>
        <taxon>Metazoa</taxon>
        <taxon>Chordata</taxon>
        <taxon>Craniata</taxon>
        <taxon>Vertebrata</taxon>
        <taxon>Euteleostomi</taxon>
        <taxon>Actinopterygii</taxon>
        <taxon>Neopterygii</taxon>
        <taxon>Teleostei</taxon>
        <taxon>Neoteleostei</taxon>
        <taxon>Acanthomorphata</taxon>
        <taxon>Ovalentaria</taxon>
        <taxon>Atherinomorphae</taxon>
        <taxon>Cyprinodontiformes</taxon>
        <taxon>Cyprinodontidae</taxon>
        <taxon>Cyprinodon</taxon>
    </lineage>
</organism>
<dbReference type="Pfam" id="PF00400">
    <property type="entry name" value="WD40"/>
    <property type="match status" value="6"/>
</dbReference>
<accession>A0A3Q2GIE8</accession>
<feature type="region of interest" description="Disordered" evidence="13">
    <location>
        <begin position="162"/>
        <end position="290"/>
    </location>
</feature>
<dbReference type="GO" id="GO:0005634">
    <property type="term" value="C:nucleus"/>
    <property type="evidence" value="ECO:0007669"/>
    <property type="project" value="UniProtKB-SubCell"/>
</dbReference>
<dbReference type="PRINTS" id="PR01850">
    <property type="entry name" value="GROUCHOFAMLY"/>
</dbReference>
<dbReference type="SUPFAM" id="SSF50978">
    <property type="entry name" value="WD40 repeat-like"/>
    <property type="match status" value="1"/>
</dbReference>
<keyword evidence="16" id="KW-1185">Reference proteome</keyword>
<reference evidence="15" key="1">
    <citation type="submission" date="2025-08" db="UniProtKB">
        <authorList>
            <consortium name="Ensembl"/>
        </authorList>
    </citation>
    <scope>IDENTIFICATION</scope>
</reference>
<keyword evidence="9" id="KW-0539">Nucleus</keyword>
<dbReference type="AlphaFoldDB" id="A0A3Q2GIE8"/>
<comment type="subcellular location">
    <subcellularLocation>
        <location evidence="1">Nucleus</location>
    </subcellularLocation>
</comment>
<evidence type="ECO:0000256" key="3">
    <source>
        <dbReference type="ARBA" id="ARBA00022491"/>
    </source>
</evidence>
<comment type="function">
    <text evidence="10">Transcriptional corepressor that binds to a number of transcription factors. Inhibits the transcriptional activation mediated by CTNNB1 and TCF family members in Wnt signaling. The effects of full-length TLE family members may be modulated by association with dominant-negative AES.</text>
</comment>
<feature type="coiled-coil region" evidence="12">
    <location>
        <begin position="32"/>
        <end position="59"/>
    </location>
</feature>